<evidence type="ECO:0000256" key="2">
    <source>
        <dbReference type="ARBA" id="ARBA00049556"/>
    </source>
</evidence>
<evidence type="ECO:0000259" key="3">
    <source>
        <dbReference type="Pfam" id="PF02737"/>
    </source>
</evidence>
<evidence type="ECO:0000313" key="4">
    <source>
        <dbReference type="EMBL" id="GAA4937271.1"/>
    </source>
</evidence>
<dbReference type="InterPro" id="IPR036291">
    <property type="entry name" value="NAD(P)-bd_dom_sf"/>
</dbReference>
<dbReference type="SUPFAM" id="SSF51735">
    <property type="entry name" value="NAD(P)-binding Rossmann-fold domains"/>
    <property type="match status" value="1"/>
</dbReference>
<dbReference type="Pfam" id="PF02737">
    <property type="entry name" value="3HCDH_N"/>
    <property type="match status" value="1"/>
</dbReference>
<dbReference type="Gene3D" id="1.10.1040.10">
    <property type="entry name" value="N-(1-d-carboxylethyl)-l-norvaline Dehydrogenase, domain 2"/>
    <property type="match status" value="1"/>
</dbReference>
<dbReference type="CDD" id="cd06558">
    <property type="entry name" value="crotonase-like"/>
    <property type="match status" value="1"/>
</dbReference>
<dbReference type="PANTHER" id="PTHR43612:SF3">
    <property type="entry name" value="TRIFUNCTIONAL ENZYME SUBUNIT ALPHA, MITOCHONDRIAL"/>
    <property type="match status" value="1"/>
</dbReference>
<keyword evidence="5" id="KW-1185">Reference proteome</keyword>
<proteinExistence type="predicted"/>
<dbReference type="InterPro" id="IPR006176">
    <property type="entry name" value="3-OHacyl-CoA_DH_NAD-bd"/>
</dbReference>
<dbReference type="Gene3D" id="3.40.50.720">
    <property type="entry name" value="NAD(P)-binding Rossmann-like Domain"/>
    <property type="match status" value="1"/>
</dbReference>
<dbReference type="Gene3D" id="3.90.226.10">
    <property type="entry name" value="2-enoyl-CoA Hydratase, Chain A, domain 1"/>
    <property type="match status" value="1"/>
</dbReference>
<dbReference type="InterPro" id="IPR008927">
    <property type="entry name" value="6-PGluconate_DH-like_C_sf"/>
</dbReference>
<dbReference type="SUPFAM" id="SSF48179">
    <property type="entry name" value="6-phosphogluconate dehydrogenase C-terminal domain-like"/>
    <property type="match status" value="1"/>
</dbReference>
<dbReference type="Proteomes" id="UP001409585">
    <property type="component" value="Unassembled WGS sequence"/>
</dbReference>
<dbReference type="Pfam" id="PF00378">
    <property type="entry name" value="ECH_1"/>
    <property type="match status" value="1"/>
</dbReference>
<dbReference type="InterPro" id="IPR050136">
    <property type="entry name" value="FA_oxidation_alpha_subunit"/>
</dbReference>
<dbReference type="PANTHER" id="PTHR43612">
    <property type="entry name" value="TRIFUNCTIONAL ENZYME SUBUNIT ALPHA"/>
    <property type="match status" value="1"/>
</dbReference>
<name>A0AAV3U008_9ALTE</name>
<keyword evidence="1" id="KW-0560">Oxidoreductase</keyword>
<organism evidence="4 5">
    <name type="scientific">Halioxenophilus aromaticivorans</name>
    <dbReference type="NCBI Taxonomy" id="1306992"/>
    <lineage>
        <taxon>Bacteria</taxon>
        <taxon>Pseudomonadati</taxon>
        <taxon>Pseudomonadota</taxon>
        <taxon>Gammaproteobacteria</taxon>
        <taxon>Alteromonadales</taxon>
        <taxon>Alteromonadaceae</taxon>
        <taxon>Halioxenophilus</taxon>
    </lineage>
</organism>
<comment type="caution">
    <text evidence="4">The sequence shown here is derived from an EMBL/GenBank/DDBJ whole genome shotgun (WGS) entry which is preliminary data.</text>
</comment>
<dbReference type="GO" id="GO:0016509">
    <property type="term" value="F:long-chain (3S)-3-hydroxyacyl-CoA dehydrogenase (NAD+) activity"/>
    <property type="evidence" value="ECO:0007669"/>
    <property type="project" value="TreeGrafter"/>
</dbReference>
<evidence type="ECO:0000313" key="5">
    <source>
        <dbReference type="Proteomes" id="UP001409585"/>
    </source>
</evidence>
<feature type="domain" description="3-hydroxyacyl-CoA dehydrogenase NAD binding" evidence="3">
    <location>
        <begin position="353"/>
        <end position="432"/>
    </location>
</feature>
<dbReference type="AlphaFoldDB" id="A0AAV3U008"/>
<accession>A0AAV3U008</accession>
<dbReference type="GO" id="GO:0070403">
    <property type="term" value="F:NAD+ binding"/>
    <property type="evidence" value="ECO:0007669"/>
    <property type="project" value="InterPro"/>
</dbReference>
<dbReference type="SUPFAM" id="SSF52096">
    <property type="entry name" value="ClpP/crotonase"/>
    <property type="match status" value="1"/>
</dbReference>
<dbReference type="EMBL" id="BAABLX010000007">
    <property type="protein sequence ID" value="GAA4937271.1"/>
    <property type="molecule type" value="Genomic_DNA"/>
</dbReference>
<comment type="catalytic activity">
    <reaction evidence="2">
        <text>a (3S)-3-hydroxyacyl-CoA + NAD(+) = a 3-oxoacyl-CoA + NADH + H(+)</text>
        <dbReference type="Rhea" id="RHEA:22432"/>
        <dbReference type="ChEBI" id="CHEBI:15378"/>
        <dbReference type="ChEBI" id="CHEBI:57318"/>
        <dbReference type="ChEBI" id="CHEBI:57540"/>
        <dbReference type="ChEBI" id="CHEBI:57945"/>
        <dbReference type="ChEBI" id="CHEBI:90726"/>
        <dbReference type="EC" id="1.1.1.35"/>
    </reaction>
</comment>
<dbReference type="InterPro" id="IPR029045">
    <property type="entry name" value="ClpP/crotonase-like_dom_sf"/>
</dbReference>
<reference evidence="5" key="1">
    <citation type="journal article" date="2019" name="Int. J. Syst. Evol. Microbiol.">
        <title>The Global Catalogue of Microorganisms (GCM) 10K type strain sequencing project: providing services to taxonomists for standard genome sequencing and annotation.</title>
        <authorList>
            <consortium name="The Broad Institute Genomics Platform"/>
            <consortium name="The Broad Institute Genome Sequencing Center for Infectious Disease"/>
            <person name="Wu L."/>
            <person name="Ma J."/>
        </authorList>
    </citation>
    <scope>NUCLEOTIDE SEQUENCE [LARGE SCALE GENOMIC DNA]</scope>
    <source>
        <strain evidence="5">JCM 19134</strain>
    </source>
</reference>
<evidence type="ECO:0000256" key="1">
    <source>
        <dbReference type="ARBA" id="ARBA00023002"/>
    </source>
</evidence>
<dbReference type="GO" id="GO:0006635">
    <property type="term" value="P:fatty acid beta-oxidation"/>
    <property type="evidence" value="ECO:0007669"/>
    <property type="project" value="UniProtKB-ARBA"/>
</dbReference>
<dbReference type="GO" id="GO:0004300">
    <property type="term" value="F:enoyl-CoA hydratase activity"/>
    <property type="evidence" value="ECO:0007669"/>
    <property type="project" value="TreeGrafter"/>
</dbReference>
<dbReference type="InterPro" id="IPR013328">
    <property type="entry name" value="6PGD_dom2"/>
</dbReference>
<protein>
    <recommendedName>
        <fullName evidence="3">3-hydroxyacyl-CoA dehydrogenase NAD binding domain-containing protein</fullName>
    </recommendedName>
</protein>
<sequence>MDLDGPVNAMNAQFRRAIGETVNRLEGVANLKGVIITSAKSTFFAGGDLAELAQVTANQADEQFKQIEDEIKAPLRRLEKIAAPVVAAINGAALGGGLEIGLACNYRIAVDSENMQLGLPEVTLGLLPGAGGMVRLIHRLGAEKALPLILDGNRLNAAQALEAGLIDATVTNQKELLSAAFEYIESNPDACTQPWDQKGHQIKNGNIWDPKIKQLLSAAPFQVYKKTRGLLPAPEVILSVASNILATDFDSGMKAESRGLVQLTLTAEAKNMINTLFFQTNAVNSKNYRPAADTTVTVTQIAIFESDELTNNIAFACEQQNITISLNKVSQASKQDLLTCQLIIVNNNSLLETIEPLIPTGAAIVVLNPKQPVDSLTSNNELSDRTIGLHWLSSENSHPVVEICCTEKTSINTAAIVFNFVRQLRKTPIVLHSTKDSYLTRITQSYVDEGERLLNEGSNSILINNLGKQLGMPKGPIEACEDSGSNDIAAPNIARQDIKDRLLFRQVIEALNCYEQGIVRTVAESNVAAIQSQTAPTWSGGFLQFVNTYGLQSFKARCDSLTQRYGERFAAPNIIEEKLTKQQLIAD</sequence>
<dbReference type="InterPro" id="IPR001753">
    <property type="entry name" value="Enoyl-CoA_hydra/iso"/>
</dbReference>
<gene>
    <name evidence="4" type="ORF">GCM10025791_13790</name>
</gene>